<proteinExistence type="predicted"/>
<feature type="signal peptide" evidence="2">
    <location>
        <begin position="1"/>
        <end position="21"/>
    </location>
</feature>
<feature type="non-terminal residue" evidence="3">
    <location>
        <position position="211"/>
    </location>
</feature>
<evidence type="ECO:0000313" key="3">
    <source>
        <dbReference type="EMBL" id="GIM14079.1"/>
    </source>
</evidence>
<evidence type="ECO:0000256" key="1">
    <source>
        <dbReference type="SAM" id="MobiDB-lite"/>
    </source>
</evidence>
<name>A0A8J4GVG1_9CHLO</name>
<reference evidence="3" key="1">
    <citation type="journal article" date="2021" name="Proc. Natl. Acad. Sci. U.S.A.">
        <title>Three genomes in the algal genus Volvox reveal the fate of a haploid sex-determining region after a transition to homothallism.</title>
        <authorList>
            <person name="Yamamoto K."/>
            <person name="Hamaji T."/>
            <person name="Kawai-Toyooka H."/>
            <person name="Matsuzaki R."/>
            <person name="Takahashi F."/>
            <person name="Nishimura Y."/>
            <person name="Kawachi M."/>
            <person name="Noguchi H."/>
            <person name="Minakuchi Y."/>
            <person name="Umen J.G."/>
            <person name="Toyoda A."/>
            <person name="Nozaki H."/>
        </authorList>
    </citation>
    <scope>NUCLEOTIDE SEQUENCE</scope>
    <source>
        <strain evidence="3">NIES-3785</strain>
    </source>
</reference>
<sequence>HGLISDWIMDLVALTATDVTAADTTGAAKAGAVAPTAAVAAATASALSMHAMRADVDGSGAAVPAGYEEGWDGGDGGGVEMSTGPEVMTTLAQLNAAADAFVAAVLAVTPAPGVSAGVPDYANVLAVEEAARAAWRVTTGRPGVISPPEPEHSGGAMSDSAAGDIRGATASVGRTGSSSSSSSSGSRSGTSDVLAAQAAARYPPPALRRSG</sequence>
<feature type="non-terminal residue" evidence="3">
    <location>
        <position position="1"/>
    </location>
</feature>
<gene>
    <name evidence="3" type="ORF">Vretimale_17108</name>
</gene>
<dbReference type="Proteomes" id="UP000722791">
    <property type="component" value="Unassembled WGS sequence"/>
</dbReference>
<feature type="compositionally biased region" description="Low complexity" evidence="1">
    <location>
        <begin position="173"/>
        <end position="201"/>
    </location>
</feature>
<keyword evidence="2" id="KW-0732">Signal</keyword>
<comment type="caution">
    <text evidence="3">The sequence shown here is derived from an EMBL/GenBank/DDBJ whole genome shotgun (WGS) entry which is preliminary data.</text>
</comment>
<feature type="region of interest" description="Disordered" evidence="1">
    <location>
        <begin position="140"/>
        <end position="211"/>
    </location>
</feature>
<organism evidence="3 4">
    <name type="scientific">Volvox reticuliferus</name>
    <dbReference type="NCBI Taxonomy" id="1737510"/>
    <lineage>
        <taxon>Eukaryota</taxon>
        <taxon>Viridiplantae</taxon>
        <taxon>Chlorophyta</taxon>
        <taxon>core chlorophytes</taxon>
        <taxon>Chlorophyceae</taxon>
        <taxon>CS clade</taxon>
        <taxon>Chlamydomonadales</taxon>
        <taxon>Volvocaceae</taxon>
        <taxon>Volvox</taxon>
    </lineage>
</organism>
<feature type="compositionally biased region" description="Pro residues" evidence="1">
    <location>
        <begin position="202"/>
        <end position="211"/>
    </location>
</feature>
<protein>
    <submittedName>
        <fullName evidence="3">Uncharacterized protein</fullName>
    </submittedName>
</protein>
<feature type="chain" id="PRO_5035229207" evidence="2">
    <location>
        <begin position="22"/>
        <end position="211"/>
    </location>
</feature>
<accession>A0A8J4GVG1</accession>
<dbReference type="EMBL" id="BNCQ01000054">
    <property type="protein sequence ID" value="GIM14079.1"/>
    <property type="molecule type" value="Genomic_DNA"/>
</dbReference>
<evidence type="ECO:0000256" key="2">
    <source>
        <dbReference type="SAM" id="SignalP"/>
    </source>
</evidence>
<dbReference type="AlphaFoldDB" id="A0A8J4GVG1"/>
<evidence type="ECO:0000313" key="4">
    <source>
        <dbReference type="Proteomes" id="UP000722791"/>
    </source>
</evidence>